<keyword evidence="2" id="KW-0812">Transmembrane</keyword>
<dbReference type="RefSeq" id="WP_195169211.1">
    <property type="nucleotide sequence ID" value="NZ_CP062983.1"/>
</dbReference>
<feature type="transmembrane region" description="Helical" evidence="2">
    <location>
        <begin position="138"/>
        <end position="159"/>
    </location>
</feature>
<feature type="transmembrane region" description="Helical" evidence="2">
    <location>
        <begin position="108"/>
        <end position="126"/>
    </location>
</feature>
<dbReference type="EMBL" id="CP062983">
    <property type="protein sequence ID" value="QPC81138.1"/>
    <property type="molecule type" value="Genomic_DNA"/>
</dbReference>
<reference evidence="4 5" key="1">
    <citation type="submission" date="2020-02" db="EMBL/GenBank/DDBJ databases">
        <authorList>
            <person name="Zheng R.K."/>
            <person name="Sun C.M."/>
        </authorList>
    </citation>
    <scope>NUCLEOTIDE SEQUENCE [LARGE SCALE GENOMIC DNA]</scope>
    <source>
        <strain evidence="5">rifampicinis</strain>
    </source>
</reference>
<sequence length="233" mass="25922">MAAQETSFQTAEQAYTSNDYAKAIEQLTSMLEQDENPAIYANLGNAYYAMGDYAPALLAYRRAQALNPRDVVLQQQIALLQARTGQLTTTDANTDPFAITESFTANELALVGFILWCLFWLQILLIMYQPNRRSQAALFIAITALIFAVNMSLFGVNLYRTTSQPAAVTMQDTIVRSGPAESYPLLYTLPAARDIRITATEGDWLRFTTHNGQIGWLMSNQIERVQSCPAATK</sequence>
<keyword evidence="5" id="KW-1185">Reference proteome</keyword>
<evidence type="ECO:0000313" key="4">
    <source>
        <dbReference type="EMBL" id="QPC81138.1"/>
    </source>
</evidence>
<dbReference type="Pfam" id="PF00515">
    <property type="entry name" value="TPR_1"/>
    <property type="match status" value="1"/>
</dbReference>
<dbReference type="Gene3D" id="1.25.40.10">
    <property type="entry name" value="Tetratricopeptide repeat domain"/>
    <property type="match status" value="1"/>
</dbReference>
<dbReference type="Gene3D" id="2.30.30.40">
    <property type="entry name" value="SH3 Domains"/>
    <property type="match status" value="1"/>
</dbReference>
<proteinExistence type="predicted"/>
<keyword evidence="2" id="KW-0472">Membrane</keyword>
<dbReference type="KEGG" id="pmet:G4Y79_15655"/>
<dbReference type="SMART" id="SM00028">
    <property type="entry name" value="TPR"/>
    <property type="match status" value="1"/>
</dbReference>
<dbReference type="PROSITE" id="PS50293">
    <property type="entry name" value="TPR_REGION"/>
    <property type="match status" value="1"/>
</dbReference>
<protein>
    <submittedName>
        <fullName evidence="4">Tetratricopeptide repeat protein</fullName>
    </submittedName>
</protein>
<dbReference type="InterPro" id="IPR011990">
    <property type="entry name" value="TPR-like_helical_dom_sf"/>
</dbReference>
<keyword evidence="1" id="KW-0802">TPR repeat</keyword>
<name>A0A7S8E678_9CHLR</name>
<evidence type="ECO:0000256" key="2">
    <source>
        <dbReference type="SAM" id="Phobius"/>
    </source>
</evidence>
<dbReference type="InterPro" id="IPR019734">
    <property type="entry name" value="TPR_rpt"/>
</dbReference>
<feature type="repeat" description="TPR" evidence="1">
    <location>
        <begin position="37"/>
        <end position="70"/>
    </location>
</feature>
<dbReference type="SUPFAM" id="SSF48452">
    <property type="entry name" value="TPR-like"/>
    <property type="match status" value="1"/>
</dbReference>
<feature type="domain" description="SH3b" evidence="3">
    <location>
        <begin position="163"/>
        <end position="226"/>
    </location>
</feature>
<dbReference type="PROSITE" id="PS51781">
    <property type="entry name" value="SH3B"/>
    <property type="match status" value="1"/>
</dbReference>
<accession>A0A7S8E678</accession>
<evidence type="ECO:0000259" key="3">
    <source>
        <dbReference type="PROSITE" id="PS51781"/>
    </source>
</evidence>
<dbReference type="Pfam" id="PF08239">
    <property type="entry name" value="SH3_3"/>
    <property type="match status" value="1"/>
</dbReference>
<dbReference type="InterPro" id="IPR003646">
    <property type="entry name" value="SH3-like_bac-type"/>
</dbReference>
<dbReference type="Proteomes" id="UP000594468">
    <property type="component" value="Chromosome"/>
</dbReference>
<evidence type="ECO:0000313" key="5">
    <source>
        <dbReference type="Proteomes" id="UP000594468"/>
    </source>
</evidence>
<keyword evidence="2" id="KW-1133">Transmembrane helix</keyword>
<dbReference type="PROSITE" id="PS50005">
    <property type="entry name" value="TPR"/>
    <property type="match status" value="1"/>
</dbReference>
<evidence type="ECO:0000256" key="1">
    <source>
        <dbReference type="PROSITE-ProRule" id="PRU00339"/>
    </source>
</evidence>
<organism evidence="4 5">
    <name type="scientific">Phototrophicus methaneseepsis</name>
    <dbReference type="NCBI Taxonomy" id="2710758"/>
    <lineage>
        <taxon>Bacteria</taxon>
        <taxon>Bacillati</taxon>
        <taxon>Chloroflexota</taxon>
        <taxon>Candidatus Thermofontia</taxon>
        <taxon>Phototrophicales</taxon>
        <taxon>Phototrophicaceae</taxon>
        <taxon>Phototrophicus</taxon>
    </lineage>
</organism>
<dbReference type="AlphaFoldDB" id="A0A7S8E678"/>
<gene>
    <name evidence="4" type="ORF">G4Y79_15655</name>
</gene>